<dbReference type="SUPFAM" id="SSF56436">
    <property type="entry name" value="C-type lectin-like"/>
    <property type="match status" value="1"/>
</dbReference>
<keyword evidence="1" id="KW-1185">Reference proteome</keyword>
<protein>
    <submittedName>
        <fullName evidence="2">C-type lectin domain-containing protein</fullName>
    </submittedName>
</protein>
<organism evidence="1 2">
    <name type="scientific">Plectus sambesii</name>
    <dbReference type="NCBI Taxonomy" id="2011161"/>
    <lineage>
        <taxon>Eukaryota</taxon>
        <taxon>Metazoa</taxon>
        <taxon>Ecdysozoa</taxon>
        <taxon>Nematoda</taxon>
        <taxon>Chromadorea</taxon>
        <taxon>Plectida</taxon>
        <taxon>Plectina</taxon>
        <taxon>Plectoidea</taxon>
        <taxon>Plectidae</taxon>
        <taxon>Plectus</taxon>
    </lineage>
</organism>
<dbReference type="AlphaFoldDB" id="A0A914V3T2"/>
<evidence type="ECO:0000313" key="1">
    <source>
        <dbReference type="Proteomes" id="UP000887566"/>
    </source>
</evidence>
<accession>A0A914V3T2</accession>
<reference evidence="2" key="1">
    <citation type="submission" date="2022-11" db="UniProtKB">
        <authorList>
            <consortium name="WormBaseParasite"/>
        </authorList>
    </citation>
    <scope>IDENTIFICATION</scope>
</reference>
<dbReference type="WBParaSite" id="PSAMB.scaffold150size72182.g2681.t1">
    <property type="protein sequence ID" value="PSAMB.scaffold150size72182.g2681.t1"/>
    <property type="gene ID" value="PSAMB.scaffold150size72182.g2681"/>
</dbReference>
<dbReference type="Proteomes" id="UP000887566">
    <property type="component" value="Unplaced"/>
</dbReference>
<name>A0A914V3T2_9BILA</name>
<evidence type="ECO:0000313" key="2">
    <source>
        <dbReference type="WBParaSite" id="PSAMB.scaffold150size72182.g2681.t1"/>
    </source>
</evidence>
<dbReference type="InterPro" id="IPR016187">
    <property type="entry name" value="CTDL_fold"/>
</dbReference>
<sequence length="241" mass="26981">MPDEGGPIVGQGQKQTRVAVVTFDIQANAVANLNQFHSNADLISNLQGIRQTSAQTVDAVCKELALFSLKVLLEIEQMPQMSSSSTLQIVNCFCVNQGIPIGNSRLLSQRTSRDSQVWYQFWLPQADKNYYLRDKWAECVQVPTTASSNHDTAAAACHKDGYSVPNEFSYAKHQFLISTFAFLLSSVSCKSVISEMAQEGTLTSQWIGLQYDTTYRQWFWDNQKGHSAGRVPVTIKVLMEW</sequence>
<proteinExistence type="predicted"/>